<dbReference type="InterPro" id="IPR050592">
    <property type="entry name" value="GDSL_lipolytic_enzyme"/>
</dbReference>
<feature type="signal peptide" evidence="2">
    <location>
        <begin position="1"/>
        <end position="33"/>
    </location>
</feature>
<evidence type="ECO:0000313" key="3">
    <source>
        <dbReference type="EMBL" id="CAK9205508.1"/>
    </source>
</evidence>
<dbReference type="EMBL" id="OZ019907">
    <property type="protein sequence ID" value="CAK9205508.1"/>
    <property type="molecule type" value="Genomic_DNA"/>
</dbReference>
<protein>
    <recommendedName>
        <fullName evidence="5">GDSL esterase/lipase</fullName>
    </recommendedName>
</protein>
<dbReference type="InterPro" id="IPR001087">
    <property type="entry name" value="GDSL"/>
</dbReference>
<dbReference type="PANTHER" id="PTHR45642:SF95">
    <property type="entry name" value="GDSL-LIKE LIPASE_ACYLHYDROLASE FAMILY PROTEIN, EXPRESSED"/>
    <property type="match status" value="1"/>
</dbReference>
<dbReference type="PANTHER" id="PTHR45642">
    <property type="entry name" value="GDSL ESTERASE/LIPASE EXL3"/>
    <property type="match status" value="1"/>
</dbReference>
<dbReference type="Pfam" id="PF00657">
    <property type="entry name" value="Lipase_GDSL"/>
    <property type="match status" value="2"/>
</dbReference>
<dbReference type="Proteomes" id="UP001497512">
    <property type="component" value="Chromosome 15"/>
</dbReference>
<dbReference type="Gene3D" id="3.40.50.1110">
    <property type="entry name" value="SGNH hydrolase"/>
    <property type="match status" value="2"/>
</dbReference>
<name>A0ABP0TUL9_9BRYO</name>
<keyword evidence="4" id="KW-1185">Reference proteome</keyword>
<organism evidence="3 4">
    <name type="scientific">Sphagnum troendelagicum</name>
    <dbReference type="NCBI Taxonomy" id="128251"/>
    <lineage>
        <taxon>Eukaryota</taxon>
        <taxon>Viridiplantae</taxon>
        <taxon>Streptophyta</taxon>
        <taxon>Embryophyta</taxon>
        <taxon>Bryophyta</taxon>
        <taxon>Sphagnophytina</taxon>
        <taxon>Sphagnopsida</taxon>
        <taxon>Sphagnales</taxon>
        <taxon>Sphagnaceae</taxon>
        <taxon>Sphagnum</taxon>
    </lineage>
</organism>
<reference evidence="3" key="1">
    <citation type="submission" date="2024-02" db="EMBL/GenBank/DDBJ databases">
        <authorList>
            <consortium name="ELIXIR-Norway"/>
            <consortium name="Elixir Norway"/>
        </authorList>
    </citation>
    <scope>NUCLEOTIDE SEQUENCE</scope>
</reference>
<keyword evidence="2" id="KW-0732">Signal</keyword>
<comment type="similarity">
    <text evidence="1">Belongs to the 'GDSL' lipolytic enzyme family.</text>
</comment>
<proteinExistence type="inferred from homology"/>
<evidence type="ECO:0000313" key="4">
    <source>
        <dbReference type="Proteomes" id="UP001497512"/>
    </source>
</evidence>
<evidence type="ECO:0008006" key="5">
    <source>
        <dbReference type="Google" id="ProtNLM"/>
    </source>
</evidence>
<dbReference type="SUPFAM" id="SSF52266">
    <property type="entry name" value="SGNH hydrolase"/>
    <property type="match status" value="1"/>
</dbReference>
<sequence length="720" mass="78182">MAKLLLCGNYMLTSLLLCFLISASLLIGTPACAHSDLQKLLFVFGDSYVDTGNLPKTGPYSGPGSLYPYGITWPHYPTGRCGDGKILTDFLAYLLGIPTPPPYRLLAGQSIAHGVNFANAGSGVTYTYRTTPLGAQVDNFGLFLRKDPYSKVALANSLTLVGVDGDDYVTFNGNFSAEGLVFINRVVTGVAINLQRLYDIGLRDVMVTNILPPRCDPQNTKQSNYTICDTAADTLAELHNELLLGVVEKINARNPGARFIILNQYAAFSQLYEQAQAHIDGLVPCCIGLGNSSCGDTDSTGKPLYTLCKHRGKAMWWDSQHPTMWAWNYIVNLYATKPGFLLLADAPTLLKWTHGRHLRLRCYASVLLGLLLGAAAGALETVESAPNPYNVTSFVIFGDSTLDVGNNNYLLTVVKSDFPPYGRDFPGGLATGRFCNGQIAADFIAMSLGLPPSLPYLDPNAQGPGILTGINFASSASGWNEGTAENFNVKGMNAQLEWFKDYNQQVLSLAGEQNGEDIITNALYVIGTGSNDYVNNYFLNPFLMANYSLDQYQTFLLGNAKGYIQELYNLGGRKIAVLGLPPLGCLPSQITEHGTLDSDACVTEFNNVALTFNTGLEALINEMKPSMPGSRLFYVDIYSLLDTVYNNPTAYGFTETRKACCGTGYLETAILCNEASIGTCADAAPYLFWDSFHPTTRFYKMLADSLVQASDSVLRAPPQP</sequence>
<gene>
    <name evidence="3" type="ORF">CSSPTR1EN2_LOCUS7883</name>
</gene>
<evidence type="ECO:0000256" key="1">
    <source>
        <dbReference type="ARBA" id="ARBA00008668"/>
    </source>
</evidence>
<dbReference type="InterPro" id="IPR036514">
    <property type="entry name" value="SGNH_hydro_sf"/>
</dbReference>
<feature type="chain" id="PRO_5046420192" description="GDSL esterase/lipase" evidence="2">
    <location>
        <begin position="34"/>
        <end position="720"/>
    </location>
</feature>
<evidence type="ECO:0000256" key="2">
    <source>
        <dbReference type="SAM" id="SignalP"/>
    </source>
</evidence>
<dbReference type="CDD" id="cd01837">
    <property type="entry name" value="SGNH_plant_lipase_like"/>
    <property type="match status" value="1"/>
</dbReference>
<accession>A0ABP0TUL9</accession>
<dbReference type="InterPro" id="IPR035669">
    <property type="entry name" value="SGNH_plant_lipase-like"/>
</dbReference>